<organism evidence="2 3">
    <name type="scientific">Toxocara canis</name>
    <name type="common">Canine roundworm</name>
    <dbReference type="NCBI Taxonomy" id="6265"/>
    <lineage>
        <taxon>Eukaryota</taxon>
        <taxon>Metazoa</taxon>
        <taxon>Ecdysozoa</taxon>
        <taxon>Nematoda</taxon>
        <taxon>Chromadorea</taxon>
        <taxon>Rhabditida</taxon>
        <taxon>Spirurina</taxon>
        <taxon>Ascaridomorpha</taxon>
        <taxon>Ascaridoidea</taxon>
        <taxon>Toxocaridae</taxon>
        <taxon>Toxocara</taxon>
    </lineage>
</organism>
<dbReference type="Proteomes" id="UP000050794">
    <property type="component" value="Unassembled WGS sequence"/>
</dbReference>
<dbReference type="EMBL" id="UYWY01000036">
    <property type="protein sequence ID" value="VDM23655.1"/>
    <property type="molecule type" value="Genomic_DNA"/>
</dbReference>
<accession>A0A183TV37</accession>
<evidence type="ECO:0000313" key="3">
    <source>
        <dbReference type="WBParaSite" id="TCNE_0000010601-mRNA-1"/>
    </source>
</evidence>
<protein>
    <submittedName>
        <fullName evidence="3">Secreted protein</fullName>
    </submittedName>
</protein>
<evidence type="ECO:0000313" key="2">
    <source>
        <dbReference type="Proteomes" id="UP000050794"/>
    </source>
</evidence>
<evidence type="ECO:0000313" key="1">
    <source>
        <dbReference type="EMBL" id="VDM23655.1"/>
    </source>
</evidence>
<dbReference type="WBParaSite" id="TCNE_0000010601-mRNA-1">
    <property type="protein sequence ID" value="TCNE_0000010601-mRNA-1"/>
    <property type="gene ID" value="TCNE_0000010601"/>
</dbReference>
<reference evidence="1 2" key="2">
    <citation type="submission" date="2018-11" db="EMBL/GenBank/DDBJ databases">
        <authorList>
            <consortium name="Pathogen Informatics"/>
        </authorList>
    </citation>
    <scope>NUCLEOTIDE SEQUENCE [LARGE SCALE GENOMIC DNA]</scope>
</reference>
<proteinExistence type="predicted"/>
<reference evidence="3" key="1">
    <citation type="submission" date="2016-06" db="UniProtKB">
        <authorList>
            <consortium name="WormBaseParasite"/>
        </authorList>
    </citation>
    <scope>IDENTIFICATION</scope>
</reference>
<keyword evidence="2" id="KW-1185">Reference proteome</keyword>
<dbReference type="AlphaFoldDB" id="A0A183TV37"/>
<gene>
    <name evidence="1" type="ORF">TCNE_LOCUS107</name>
</gene>
<sequence length="91" mass="9921">MTSELCGFAGGTSRPSHLASVSYALRCVANTPTQGDRSVCPATVLVYVVDRPSRGTSCRRLPHVPAMSSSRKCRSTLYDPFCSCLRSFQQF</sequence>
<name>A0A183TV37_TOXCA</name>